<sequence length="9" mass="1048">MNTKQLVSQ</sequence>
<reference evidence="1" key="2">
    <citation type="journal article" date="2015" name="Fish Shellfish Immunol.">
        <title>Early steps in the European eel (Anguilla anguilla)-Vibrio vulnificus interaction in the gills: Role of the RtxA13 toxin.</title>
        <authorList>
            <person name="Callol A."/>
            <person name="Pajuelo D."/>
            <person name="Ebbesson L."/>
            <person name="Teles M."/>
            <person name="MacKenzie S."/>
            <person name="Amaro C."/>
        </authorList>
    </citation>
    <scope>NUCLEOTIDE SEQUENCE</scope>
</reference>
<protein>
    <submittedName>
        <fullName evidence="1">Uncharacterized protein</fullName>
    </submittedName>
</protein>
<accession>A0A0E9W361</accession>
<organism evidence="1">
    <name type="scientific">Anguilla anguilla</name>
    <name type="common">European freshwater eel</name>
    <name type="synonym">Muraena anguilla</name>
    <dbReference type="NCBI Taxonomy" id="7936"/>
    <lineage>
        <taxon>Eukaryota</taxon>
        <taxon>Metazoa</taxon>
        <taxon>Chordata</taxon>
        <taxon>Craniata</taxon>
        <taxon>Vertebrata</taxon>
        <taxon>Euteleostomi</taxon>
        <taxon>Actinopterygii</taxon>
        <taxon>Neopterygii</taxon>
        <taxon>Teleostei</taxon>
        <taxon>Anguilliformes</taxon>
        <taxon>Anguillidae</taxon>
        <taxon>Anguilla</taxon>
    </lineage>
</organism>
<dbReference type="EMBL" id="GBXM01024562">
    <property type="protein sequence ID" value="JAH84015.1"/>
    <property type="molecule type" value="Transcribed_RNA"/>
</dbReference>
<proteinExistence type="predicted"/>
<name>A0A0E9W361_ANGAN</name>
<reference evidence="1" key="1">
    <citation type="submission" date="2014-11" db="EMBL/GenBank/DDBJ databases">
        <authorList>
            <person name="Amaro Gonzalez C."/>
        </authorList>
    </citation>
    <scope>NUCLEOTIDE SEQUENCE</scope>
</reference>
<evidence type="ECO:0000313" key="1">
    <source>
        <dbReference type="EMBL" id="JAH84015.1"/>
    </source>
</evidence>